<accession>A0ABM3MVU7</accession>
<evidence type="ECO:0000313" key="3">
    <source>
        <dbReference type="RefSeq" id="XP_052755479.1"/>
    </source>
</evidence>
<evidence type="ECO:0000313" key="2">
    <source>
        <dbReference type="Proteomes" id="UP001652740"/>
    </source>
</evidence>
<name>A0ABM3MVU7_GALME</name>
<evidence type="ECO:0000256" key="1">
    <source>
        <dbReference type="SAM" id="MobiDB-lite"/>
    </source>
</evidence>
<gene>
    <name evidence="3" type="primary">LOC128201727</name>
</gene>
<sequence>MSSYEFVLSGERPLESVVSDASISTAATHIDEPLTHTTCTRTLRSLVSLTLKICDKEKLSTWRCAVARCGVSGVGCRVRGARGEVHNNLTQITKLLSSHRGFTGPHKPLLPPRTTNSAR</sequence>
<protein>
    <submittedName>
        <fullName evidence="3">Uncharacterized protein LOC128201727</fullName>
    </submittedName>
</protein>
<organism evidence="2 3">
    <name type="scientific">Galleria mellonella</name>
    <name type="common">Greater wax moth</name>
    <dbReference type="NCBI Taxonomy" id="7137"/>
    <lineage>
        <taxon>Eukaryota</taxon>
        <taxon>Metazoa</taxon>
        <taxon>Ecdysozoa</taxon>
        <taxon>Arthropoda</taxon>
        <taxon>Hexapoda</taxon>
        <taxon>Insecta</taxon>
        <taxon>Pterygota</taxon>
        <taxon>Neoptera</taxon>
        <taxon>Endopterygota</taxon>
        <taxon>Lepidoptera</taxon>
        <taxon>Glossata</taxon>
        <taxon>Ditrysia</taxon>
        <taxon>Pyraloidea</taxon>
        <taxon>Pyralidae</taxon>
        <taxon>Galleriinae</taxon>
        <taxon>Galleria</taxon>
    </lineage>
</organism>
<feature type="region of interest" description="Disordered" evidence="1">
    <location>
        <begin position="99"/>
        <end position="119"/>
    </location>
</feature>
<dbReference type="GeneID" id="128201727"/>
<dbReference type="Proteomes" id="UP001652740">
    <property type="component" value="Unplaced"/>
</dbReference>
<reference evidence="3" key="1">
    <citation type="submission" date="2025-08" db="UniProtKB">
        <authorList>
            <consortium name="RefSeq"/>
        </authorList>
    </citation>
    <scope>IDENTIFICATION</scope>
    <source>
        <tissue evidence="3">Whole larvae</tissue>
    </source>
</reference>
<proteinExistence type="predicted"/>
<keyword evidence="2" id="KW-1185">Reference proteome</keyword>
<dbReference type="RefSeq" id="XP_052755479.1">
    <property type="nucleotide sequence ID" value="XM_052899519.1"/>
</dbReference>